<dbReference type="Pfam" id="PF07484">
    <property type="entry name" value="Collar"/>
    <property type="match status" value="1"/>
</dbReference>
<feature type="domain" description="Trimeric autotransporter adhesin YadA-like head" evidence="2">
    <location>
        <begin position="270"/>
        <end position="295"/>
    </location>
</feature>
<evidence type="ECO:0000259" key="2">
    <source>
        <dbReference type="Pfam" id="PF05658"/>
    </source>
</evidence>
<dbReference type="SUPFAM" id="SSF88874">
    <property type="entry name" value="Receptor-binding domain of short tail fibre protein gp12"/>
    <property type="match status" value="1"/>
</dbReference>
<feature type="domain" description="Phage tail collar" evidence="3">
    <location>
        <begin position="462"/>
        <end position="509"/>
    </location>
</feature>
<evidence type="ECO:0000256" key="1">
    <source>
        <dbReference type="SAM" id="MobiDB-lite"/>
    </source>
</evidence>
<comment type="caution">
    <text evidence="4">The sequence shown here is derived from an EMBL/GenBank/DDBJ whole genome shotgun (WGS) entry which is preliminary data.</text>
</comment>
<dbReference type="CDD" id="cd12820">
    <property type="entry name" value="LbR_YadA-like"/>
    <property type="match status" value="1"/>
</dbReference>
<dbReference type="InterPro" id="IPR011049">
    <property type="entry name" value="Serralysin-like_metalloprot_C"/>
</dbReference>
<reference evidence="4 5" key="1">
    <citation type="submission" date="2015-07" db="EMBL/GenBank/DDBJ databases">
        <title>The draft genome sequence of Leadbetterella sp. JN14-9.</title>
        <authorList>
            <person name="Liu Y."/>
            <person name="Du J."/>
            <person name="Shao Z."/>
        </authorList>
    </citation>
    <scope>NUCLEOTIDE SEQUENCE [LARGE SCALE GENOMIC DNA]</scope>
    <source>
        <strain evidence="4 5">JN14-9</strain>
    </source>
</reference>
<dbReference type="GO" id="GO:0019867">
    <property type="term" value="C:outer membrane"/>
    <property type="evidence" value="ECO:0007669"/>
    <property type="project" value="InterPro"/>
</dbReference>
<evidence type="ECO:0000259" key="3">
    <source>
        <dbReference type="Pfam" id="PF07484"/>
    </source>
</evidence>
<keyword evidence="5" id="KW-1185">Reference proteome</keyword>
<dbReference type="STRING" id="1605367.AFM12_14800"/>
<dbReference type="Pfam" id="PF05658">
    <property type="entry name" value="YadA_head"/>
    <property type="match status" value="4"/>
</dbReference>
<proteinExistence type="predicted"/>
<evidence type="ECO:0008006" key="6">
    <source>
        <dbReference type="Google" id="ProtNLM"/>
    </source>
</evidence>
<feature type="region of interest" description="Disordered" evidence="1">
    <location>
        <begin position="507"/>
        <end position="586"/>
    </location>
</feature>
<dbReference type="Gene3D" id="3.90.1340.10">
    <property type="entry name" value="Phage tail collar domain"/>
    <property type="match status" value="1"/>
</dbReference>
<accession>A0A0P7BJN4</accession>
<feature type="domain" description="Trimeric autotransporter adhesin YadA-like head" evidence="2">
    <location>
        <begin position="241"/>
        <end position="265"/>
    </location>
</feature>
<protein>
    <recommendedName>
        <fullName evidence="6">Phage tail collar domain-containing protein</fullName>
    </recommendedName>
</protein>
<dbReference type="SUPFAM" id="SSF101967">
    <property type="entry name" value="Adhesin YadA, collagen-binding domain"/>
    <property type="match status" value="2"/>
</dbReference>
<dbReference type="InterPro" id="IPR008640">
    <property type="entry name" value="Adhesin_Head_dom"/>
</dbReference>
<feature type="domain" description="Trimeric autotransporter adhesin YadA-like head" evidence="2">
    <location>
        <begin position="297"/>
        <end position="323"/>
    </location>
</feature>
<evidence type="ECO:0000313" key="4">
    <source>
        <dbReference type="EMBL" id="KPM47419.1"/>
    </source>
</evidence>
<feature type="compositionally biased region" description="Polar residues" evidence="1">
    <location>
        <begin position="535"/>
        <end position="548"/>
    </location>
</feature>
<feature type="domain" description="Trimeric autotransporter adhesin YadA-like head" evidence="2">
    <location>
        <begin position="325"/>
        <end position="349"/>
    </location>
</feature>
<dbReference type="CDD" id="cd22641">
    <property type="entry name" value="C24-like"/>
    <property type="match status" value="1"/>
</dbReference>
<evidence type="ECO:0000313" key="5">
    <source>
        <dbReference type="Proteomes" id="UP000050454"/>
    </source>
</evidence>
<sequence length="599" mass="62552">MKNIACLLLFVFCGQLTFGQINMYNVDSDPYSSALFEVNSTDRGILIPRMSSTARDSIVAPVEGLLVYDSTYHSFWYYKDETWTEIQTIPDDLGNHVAEQNIEMGGFYVSGDGDNEGIKIDSNGNTTLSGNLTVHNAYTLPDIDGNATQLLSTDGAGGLSWTDSDSPFKSENGLIRQKDTNNDFLVGYHSLDYISSNSDSEQKMFFDKSKGAFRAGIAVDDSWDEANLGKTSFGFGVSSLASAEHSIAMGNKNNASAVNAIAIGFENTSSGTNAVSFGQRNTASGNYSTAFGYSSQASASDAVAFGYDATASGNNSIAGGYQAKATGSSALAFGYLANASSTGATAVGRSNNASGQYSFAGGYNTLANSYGENAFGMFNENIAANSTSSFNSGDRVFSIGNGSSTSNRSDAVVVYKSGDTEINGALTIDNAYTLPTTDGDDGEVLTTDGNGNLSWEPAIPIGTIQMWPTSSAPSGWLLCNGSSFSSGTYPDLASVLGGSTLPDFTGRFPLGSGNSGENGSTNHSLGSDGGEETHTLTINEMPSHNHGITYSGKSKSGSGGEVSDLENNASTVNTTNTGGGNAHNNMPPFYTINFIIKAK</sequence>
<gene>
    <name evidence="4" type="ORF">AFM12_14800</name>
</gene>
<dbReference type="Gene3D" id="2.150.10.10">
    <property type="entry name" value="Serralysin-like metalloprotease, C-terminal"/>
    <property type="match status" value="2"/>
</dbReference>
<feature type="compositionally biased region" description="Low complexity" evidence="1">
    <location>
        <begin position="511"/>
        <end position="524"/>
    </location>
</feature>
<dbReference type="AlphaFoldDB" id="A0A0P7BJN4"/>
<dbReference type="OrthoDB" id="946948at2"/>
<feature type="compositionally biased region" description="Low complexity" evidence="1">
    <location>
        <begin position="567"/>
        <end position="576"/>
    </location>
</feature>
<dbReference type="InterPro" id="IPR037053">
    <property type="entry name" value="Phage_tail_collar_dom_sf"/>
</dbReference>
<dbReference type="Proteomes" id="UP000050454">
    <property type="component" value="Unassembled WGS sequence"/>
</dbReference>
<dbReference type="InterPro" id="IPR011083">
    <property type="entry name" value="Phage_tail_collar_dom"/>
</dbReference>
<dbReference type="RefSeq" id="WP_055149619.1">
    <property type="nucleotide sequence ID" value="NZ_JXSZ01000011.1"/>
</dbReference>
<name>A0A0P7BJN4_9BACT</name>
<organism evidence="4 5">
    <name type="scientific">Jiulongibacter sediminis</name>
    <dbReference type="NCBI Taxonomy" id="1605367"/>
    <lineage>
        <taxon>Bacteria</taxon>
        <taxon>Pseudomonadati</taxon>
        <taxon>Bacteroidota</taxon>
        <taxon>Cytophagia</taxon>
        <taxon>Cytophagales</taxon>
        <taxon>Leadbetterellaceae</taxon>
        <taxon>Jiulongibacter</taxon>
    </lineage>
</organism>
<dbReference type="EMBL" id="LGTQ01000011">
    <property type="protein sequence ID" value="KPM47419.1"/>
    <property type="molecule type" value="Genomic_DNA"/>
</dbReference>